<evidence type="ECO:0000259" key="2">
    <source>
        <dbReference type="Pfam" id="PF19439"/>
    </source>
</evidence>
<dbReference type="AlphaFoldDB" id="A0AB34H2Y3"/>
<feature type="compositionally biased region" description="Low complexity" evidence="1">
    <location>
        <begin position="109"/>
        <end position="151"/>
    </location>
</feature>
<dbReference type="Proteomes" id="UP001159641">
    <property type="component" value="Unassembled WGS sequence"/>
</dbReference>
<evidence type="ECO:0000313" key="4">
    <source>
        <dbReference type="Proteomes" id="UP001159641"/>
    </source>
</evidence>
<gene>
    <name evidence="3" type="ORF">J1605_006137</name>
</gene>
<protein>
    <recommendedName>
        <fullName evidence="2">CLEC16A/TT9 C-terminal domain-containing protein</fullName>
    </recommendedName>
</protein>
<reference evidence="3 4" key="1">
    <citation type="submission" date="2022-11" db="EMBL/GenBank/DDBJ databases">
        <title>Whole genome sequence of Eschrichtius robustus ER-17-0199.</title>
        <authorList>
            <person name="Bruniche-Olsen A."/>
            <person name="Black A.N."/>
            <person name="Fields C.J."/>
            <person name="Walden K."/>
            <person name="Dewoody J.A."/>
        </authorList>
    </citation>
    <scope>NUCLEOTIDE SEQUENCE [LARGE SCALE GENOMIC DNA]</scope>
    <source>
        <strain evidence="3">ER-17-0199</strain>
        <tissue evidence="3">Blubber</tissue>
    </source>
</reference>
<feature type="region of interest" description="Disordered" evidence="1">
    <location>
        <begin position="59"/>
        <end position="78"/>
    </location>
</feature>
<feature type="compositionally biased region" description="Polar residues" evidence="1">
    <location>
        <begin position="244"/>
        <end position="257"/>
    </location>
</feature>
<accession>A0AB34H2Y3</accession>
<feature type="domain" description="CLEC16A/TT9 C-terminal" evidence="2">
    <location>
        <begin position="92"/>
        <end position="157"/>
    </location>
</feature>
<proteinExistence type="predicted"/>
<sequence length="257" mass="26432">MPFPENSSTVILLFSAVEDSLLPPRAKRRAGWMGLLAPPLALPLYPRCSGLGRGRAQPARCRASISTDSRLSPAPSPHTPALWRLHPFPRNSFAACPGFAVAQGINQQSSSSLSSPSPSASGSPSGSGSTSHCDSGGASSSSTPSAAQSPAVRSGRKGRRRVFSLSEADSHGGHWPPRPATPLHAAFPHQQAPGMPGEGTGSPGHRPEPFPQLQSLSGLIPPEDRTRSPSPHVSSSEAAPGSLETLSSAPGSVQALS</sequence>
<evidence type="ECO:0000256" key="1">
    <source>
        <dbReference type="SAM" id="MobiDB-lite"/>
    </source>
</evidence>
<dbReference type="InterPro" id="IPR045820">
    <property type="entry name" value="CLEC16A/TT9_C"/>
</dbReference>
<evidence type="ECO:0000313" key="3">
    <source>
        <dbReference type="EMBL" id="KAJ8786648.1"/>
    </source>
</evidence>
<feature type="region of interest" description="Disordered" evidence="1">
    <location>
        <begin position="107"/>
        <end position="257"/>
    </location>
</feature>
<comment type="caution">
    <text evidence="3">The sequence shown here is derived from an EMBL/GenBank/DDBJ whole genome shotgun (WGS) entry which is preliminary data.</text>
</comment>
<name>A0AB34H2Y3_ESCRO</name>
<dbReference type="EMBL" id="JAIQCJ010001983">
    <property type="protein sequence ID" value="KAJ8786648.1"/>
    <property type="molecule type" value="Genomic_DNA"/>
</dbReference>
<organism evidence="3 4">
    <name type="scientific">Eschrichtius robustus</name>
    <name type="common">California gray whale</name>
    <name type="synonym">Eschrichtius gibbosus</name>
    <dbReference type="NCBI Taxonomy" id="9764"/>
    <lineage>
        <taxon>Eukaryota</taxon>
        <taxon>Metazoa</taxon>
        <taxon>Chordata</taxon>
        <taxon>Craniata</taxon>
        <taxon>Vertebrata</taxon>
        <taxon>Euteleostomi</taxon>
        <taxon>Mammalia</taxon>
        <taxon>Eutheria</taxon>
        <taxon>Laurasiatheria</taxon>
        <taxon>Artiodactyla</taxon>
        <taxon>Whippomorpha</taxon>
        <taxon>Cetacea</taxon>
        <taxon>Mysticeti</taxon>
        <taxon>Eschrichtiidae</taxon>
        <taxon>Eschrichtius</taxon>
    </lineage>
</organism>
<keyword evidence="4" id="KW-1185">Reference proteome</keyword>
<feature type="compositionally biased region" description="Polar residues" evidence="1">
    <location>
        <begin position="228"/>
        <end position="237"/>
    </location>
</feature>
<dbReference type="Pfam" id="PF19439">
    <property type="entry name" value="CLEC16A_C"/>
    <property type="match status" value="1"/>
</dbReference>